<protein>
    <recommendedName>
        <fullName evidence="7">Anti-sigma factor</fullName>
    </recommendedName>
</protein>
<dbReference type="EMBL" id="QXFJ01000030">
    <property type="protein sequence ID" value="RIV68784.1"/>
    <property type="molecule type" value="Genomic_DNA"/>
</dbReference>
<dbReference type="AlphaFoldDB" id="A0A418N4I2"/>
<evidence type="ECO:0000256" key="1">
    <source>
        <dbReference type="SAM" id="Coils"/>
    </source>
</evidence>
<evidence type="ECO:0000256" key="2">
    <source>
        <dbReference type="SAM" id="Phobius"/>
    </source>
</evidence>
<dbReference type="EMBL" id="VNWL01000029">
    <property type="protein sequence ID" value="TXK00483.1"/>
    <property type="molecule type" value="Genomic_DNA"/>
</dbReference>
<dbReference type="OrthoDB" id="1439272at2"/>
<evidence type="ECO:0000313" key="6">
    <source>
        <dbReference type="Proteomes" id="UP000321528"/>
    </source>
</evidence>
<reference evidence="4 6" key="2">
    <citation type="submission" date="2019-07" db="EMBL/GenBank/DDBJ databases">
        <title>Draft genome of two Muricauda strains isolated from deep sea.</title>
        <authorList>
            <person name="Sun C."/>
        </authorList>
    </citation>
    <scope>NUCLEOTIDE SEQUENCE [LARGE SCALE GENOMIC DNA]</scope>
    <source>
        <strain evidence="4 6">NH166</strain>
    </source>
</reference>
<reference evidence="3 5" key="1">
    <citation type="submission" date="2018-08" db="EMBL/GenBank/DDBJ databases">
        <title>Proposal of Muricauda 72 sp.nov. and Muricauda NH166 sp.nov., isolated from seawater.</title>
        <authorList>
            <person name="Cheng H."/>
            <person name="Wu Y.-H."/>
            <person name="Guo L.-L."/>
            <person name="Xu X.-W."/>
        </authorList>
    </citation>
    <scope>NUCLEOTIDE SEQUENCE [LARGE SCALE GENOMIC DNA]</scope>
    <source>
        <strain evidence="3 5">NH166</strain>
    </source>
</reference>
<dbReference type="Proteomes" id="UP000284189">
    <property type="component" value="Unassembled WGS sequence"/>
</dbReference>
<keyword evidence="6" id="KW-1185">Reference proteome</keyword>
<gene>
    <name evidence="3" type="ORF">D2U88_16520</name>
    <name evidence="4" type="ORF">FQ019_16325</name>
</gene>
<sequence length="180" mass="21149">MDNFEKHIRDHAAQFNERRADKDKMWAKISEELHQKKSKVIPLWKRPVFRVAASVLLLLGIASFFGLAVLNNNANKTQYASKELMEIDMYYKDLVSYQVQLVKNNQSLSEENKAEFLSFMDELDAEYEVLKKEMQKNLDNEQVLEAIVGNYKKRIELIENLLHQLNESKKPDEDDYGYTL</sequence>
<feature type="transmembrane region" description="Helical" evidence="2">
    <location>
        <begin position="48"/>
        <end position="70"/>
    </location>
</feature>
<keyword evidence="2" id="KW-0812">Transmembrane</keyword>
<keyword evidence="2" id="KW-0472">Membrane</keyword>
<evidence type="ECO:0008006" key="7">
    <source>
        <dbReference type="Google" id="ProtNLM"/>
    </source>
</evidence>
<feature type="coiled-coil region" evidence="1">
    <location>
        <begin position="120"/>
        <end position="168"/>
    </location>
</feature>
<accession>A0A418N4I2</accession>
<comment type="caution">
    <text evidence="3">The sequence shown here is derived from an EMBL/GenBank/DDBJ whole genome shotgun (WGS) entry which is preliminary data.</text>
</comment>
<keyword evidence="2" id="KW-1133">Transmembrane helix</keyword>
<organism evidence="3 5">
    <name type="scientific">Flagellimonas aequoris</name>
    <dbReference type="NCBI Taxonomy" id="2306997"/>
    <lineage>
        <taxon>Bacteria</taxon>
        <taxon>Pseudomonadati</taxon>
        <taxon>Bacteroidota</taxon>
        <taxon>Flavobacteriia</taxon>
        <taxon>Flavobacteriales</taxon>
        <taxon>Flavobacteriaceae</taxon>
        <taxon>Flagellimonas</taxon>
    </lineage>
</organism>
<dbReference type="Proteomes" id="UP000321528">
    <property type="component" value="Unassembled WGS sequence"/>
</dbReference>
<evidence type="ECO:0000313" key="4">
    <source>
        <dbReference type="EMBL" id="TXK00483.1"/>
    </source>
</evidence>
<dbReference type="RefSeq" id="WP_119641622.1">
    <property type="nucleotide sequence ID" value="NZ_QXFJ01000030.1"/>
</dbReference>
<name>A0A418N4I2_9FLAO</name>
<proteinExistence type="predicted"/>
<evidence type="ECO:0000313" key="3">
    <source>
        <dbReference type="EMBL" id="RIV68784.1"/>
    </source>
</evidence>
<keyword evidence="1" id="KW-0175">Coiled coil</keyword>
<evidence type="ECO:0000313" key="5">
    <source>
        <dbReference type="Proteomes" id="UP000284189"/>
    </source>
</evidence>